<protein>
    <submittedName>
        <fullName evidence="2">Dirigent protein</fullName>
    </submittedName>
</protein>
<dbReference type="AlphaFoldDB" id="A0A7E4ZUD8"/>
<evidence type="ECO:0000313" key="1">
    <source>
        <dbReference type="Proteomes" id="UP000492821"/>
    </source>
</evidence>
<reference evidence="1" key="1">
    <citation type="journal article" date="2013" name="Genetics">
        <title>The draft genome and transcriptome of Panagrellus redivivus are shaped by the harsh demands of a free-living lifestyle.</title>
        <authorList>
            <person name="Srinivasan J."/>
            <person name="Dillman A.R."/>
            <person name="Macchietto M.G."/>
            <person name="Heikkinen L."/>
            <person name="Lakso M."/>
            <person name="Fracchia K.M."/>
            <person name="Antoshechkin I."/>
            <person name="Mortazavi A."/>
            <person name="Wong G."/>
            <person name="Sternberg P.W."/>
        </authorList>
    </citation>
    <scope>NUCLEOTIDE SEQUENCE [LARGE SCALE GENOMIC DNA]</scope>
    <source>
        <strain evidence="1">MT8872</strain>
    </source>
</reference>
<evidence type="ECO:0000313" key="2">
    <source>
        <dbReference type="WBParaSite" id="Pan_g18077.t1"/>
    </source>
</evidence>
<dbReference type="WBParaSite" id="Pan_g18077.t1">
    <property type="protein sequence ID" value="Pan_g18077.t1"/>
    <property type="gene ID" value="Pan_g18077"/>
</dbReference>
<keyword evidence="1" id="KW-1185">Reference proteome</keyword>
<reference evidence="2" key="2">
    <citation type="submission" date="2020-10" db="UniProtKB">
        <authorList>
            <consortium name="WormBaseParasite"/>
        </authorList>
    </citation>
    <scope>IDENTIFICATION</scope>
</reference>
<name>A0A7E4ZUD8_PANRE</name>
<accession>A0A7E4ZUD8</accession>
<dbReference type="Proteomes" id="UP000492821">
    <property type="component" value="Unassembled WGS sequence"/>
</dbReference>
<sequence length="82" mass="9058">MGVIDVRQDGVIFMGYEEGIKWSRSSMKQVNVSGGGRPQQTLFDTVDAEWNWHLLVLVVAMGHPTTEADNKQAHDACRLASA</sequence>
<proteinExistence type="predicted"/>
<organism evidence="1 2">
    <name type="scientific">Panagrellus redivivus</name>
    <name type="common">Microworm</name>
    <dbReference type="NCBI Taxonomy" id="6233"/>
    <lineage>
        <taxon>Eukaryota</taxon>
        <taxon>Metazoa</taxon>
        <taxon>Ecdysozoa</taxon>
        <taxon>Nematoda</taxon>
        <taxon>Chromadorea</taxon>
        <taxon>Rhabditida</taxon>
        <taxon>Tylenchina</taxon>
        <taxon>Panagrolaimomorpha</taxon>
        <taxon>Panagrolaimoidea</taxon>
        <taxon>Panagrolaimidae</taxon>
        <taxon>Panagrellus</taxon>
    </lineage>
</organism>